<evidence type="ECO:0000259" key="1">
    <source>
        <dbReference type="SMART" id="SM01321"/>
    </source>
</evidence>
<sequence length="224" mass="26612">MTRNIEISIDGYYHVYNRGTDKRKIFNADRDYKRFIGLLYMCNSTNPVHITNSDWSLNSMLGQDREKTIIDIGTYCCMPNHFHLLVREKMEGGISKFMQKLSTAYTMYFNTKEERTGALFQGKFKAEYADNDEYMKYLFSYIHLNPIKLIESTWKETGIVNKKKALSFLKNYSYSSYQDFLLVDRPEKVILERKAFPGYFETVADFETTIRDWLHYNEKRGRTL</sequence>
<dbReference type="InterPro" id="IPR036515">
    <property type="entry name" value="Transposase_17_sf"/>
</dbReference>
<dbReference type="SMART" id="SM01321">
    <property type="entry name" value="Y1_Tnp"/>
    <property type="match status" value="1"/>
</dbReference>
<dbReference type="PANTHER" id="PTHR34322:SF2">
    <property type="entry name" value="TRANSPOSASE IS200-LIKE DOMAIN-CONTAINING PROTEIN"/>
    <property type="match status" value="1"/>
</dbReference>
<proteinExistence type="predicted"/>
<dbReference type="Pfam" id="PF01797">
    <property type="entry name" value="Y1_Tnp"/>
    <property type="match status" value="1"/>
</dbReference>
<dbReference type="Gene3D" id="3.30.70.1290">
    <property type="entry name" value="Transposase IS200-like"/>
    <property type="match status" value="1"/>
</dbReference>
<dbReference type="InterPro" id="IPR002686">
    <property type="entry name" value="Transposase_17"/>
</dbReference>
<organism evidence="2 3">
    <name type="scientific">Candidatus Taylorbacteria bacterium RIFCSPHIGHO2_02_FULL_45_35</name>
    <dbReference type="NCBI Taxonomy" id="1802311"/>
    <lineage>
        <taxon>Bacteria</taxon>
        <taxon>Candidatus Tayloriibacteriota</taxon>
    </lineage>
</organism>
<dbReference type="GO" id="GO:0004803">
    <property type="term" value="F:transposase activity"/>
    <property type="evidence" value="ECO:0007669"/>
    <property type="project" value="InterPro"/>
</dbReference>
<dbReference type="Proteomes" id="UP000177943">
    <property type="component" value="Unassembled WGS sequence"/>
</dbReference>
<dbReference type="AlphaFoldDB" id="A0A1G2MQE4"/>
<dbReference type="PANTHER" id="PTHR34322">
    <property type="entry name" value="TRANSPOSASE, Y1_TNP DOMAIN-CONTAINING"/>
    <property type="match status" value="1"/>
</dbReference>
<dbReference type="SUPFAM" id="SSF143422">
    <property type="entry name" value="Transposase IS200-like"/>
    <property type="match status" value="1"/>
</dbReference>
<feature type="domain" description="Transposase IS200-like" evidence="1">
    <location>
        <begin position="8"/>
        <end position="145"/>
    </location>
</feature>
<protein>
    <recommendedName>
        <fullName evidence="1">Transposase IS200-like domain-containing protein</fullName>
    </recommendedName>
</protein>
<dbReference type="GO" id="GO:0006313">
    <property type="term" value="P:DNA transposition"/>
    <property type="evidence" value="ECO:0007669"/>
    <property type="project" value="InterPro"/>
</dbReference>
<reference evidence="2 3" key="1">
    <citation type="journal article" date="2016" name="Nat. Commun.">
        <title>Thousands of microbial genomes shed light on interconnected biogeochemical processes in an aquifer system.</title>
        <authorList>
            <person name="Anantharaman K."/>
            <person name="Brown C.T."/>
            <person name="Hug L.A."/>
            <person name="Sharon I."/>
            <person name="Castelle C.J."/>
            <person name="Probst A.J."/>
            <person name="Thomas B.C."/>
            <person name="Singh A."/>
            <person name="Wilkins M.J."/>
            <person name="Karaoz U."/>
            <person name="Brodie E.L."/>
            <person name="Williams K.H."/>
            <person name="Hubbard S.S."/>
            <person name="Banfield J.F."/>
        </authorList>
    </citation>
    <scope>NUCLEOTIDE SEQUENCE [LARGE SCALE GENOMIC DNA]</scope>
</reference>
<dbReference type="EMBL" id="MHRP01000037">
    <property type="protein sequence ID" value="OHA26120.1"/>
    <property type="molecule type" value="Genomic_DNA"/>
</dbReference>
<gene>
    <name evidence="2" type="ORF">A3D56_01725</name>
</gene>
<comment type="caution">
    <text evidence="2">The sequence shown here is derived from an EMBL/GenBank/DDBJ whole genome shotgun (WGS) entry which is preliminary data.</text>
</comment>
<name>A0A1G2MQE4_9BACT</name>
<evidence type="ECO:0000313" key="2">
    <source>
        <dbReference type="EMBL" id="OHA26120.1"/>
    </source>
</evidence>
<accession>A0A1G2MQE4</accession>
<dbReference type="GO" id="GO:0003677">
    <property type="term" value="F:DNA binding"/>
    <property type="evidence" value="ECO:0007669"/>
    <property type="project" value="InterPro"/>
</dbReference>
<evidence type="ECO:0000313" key="3">
    <source>
        <dbReference type="Proteomes" id="UP000177943"/>
    </source>
</evidence>